<feature type="region of interest" description="Disordered" evidence="6">
    <location>
        <begin position="1037"/>
        <end position="1056"/>
    </location>
</feature>
<reference evidence="9" key="3">
    <citation type="submission" date="2021-02" db="UniProtKB">
        <authorList>
            <consortium name="EnsemblMetazoa"/>
        </authorList>
    </citation>
    <scope>IDENTIFICATION</scope>
    <source>
        <strain evidence="9">USDA</strain>
    </source>
</reference>
<dbReference type="GO" id="GO:0008360">
    <property type="term" value="P:regulation of cell shape"/>
    <property type="evidence" value="ECO:0007669"/>
    <property type="project" value="TreeGrafter"/>
</dbReference>
<dbReference type="KEGG" id="phu:Phum_PHUM458990"/>
<feature type="compositionally biased region" description="Polar residues" evidence="6">
    <location>
        <begin position="1392"/>
        <end position="1401"/>
    </location>
</feature>
<dbReference type="InterPro" id="IPR057452">
    <property type="entry name" value="BRWD/PHIP_N"/>
</dbReference>
<evidence type="ECO:0000259" key="7">
    <source>
        <dbReference type="PROSITE" id="PS50014"/>
    </source>
</evidence>
<evidence type="ECO:0000313" key="10">
    <source>
        <dbReference type="Proteomes" id="UP000009046"/>
    </source>
</evidence>
<feature type="compositionally biased region" description="Acidic residues" evidence="6">
    <location>
        <begin position="795"/>
        <end position="804"/>
    </location>
</feature>
<feature type="repeat" description="WD" evidence="5">
    <location>
        <begin position="461"/>
        <end position="503"/>
    </location>
</feature>
<dbReference type="InterPro" id="IPR057451">
    <property type="entry name" value="BRWD/PHIP_AD"/>
</dbReference>
<dbReference type="Pfam" id="PF00400">
    <property type="entry name" value="WD40"/>
    <property type="match status" value="8"/>
</dbReference>
<feature type="region of interest" description="Disordered" evidence="6">
    <location>
        <begin position="725"/>
        <end position="859"/>
    </location>
</feature>
<feature type="compositionally biased region" description="Polar residues" evidence="6">
    <location>
        <begin position="1525"/>
        <end position="1534"/>
    </location>
</feature>
<evidence type="ECO:0000256" key="3">
    <source>
        <dbReference type="ARBA" id="ARBA00023117"/>
    </source>
</evidence>
<dbReference type="HOGENOM" id="CLU_001108_2_1_1"/>
<accession>E0VV61</accession>
<feature type="domain" description="Bromo" evidence="7">
    <location>
        <begin position="1100"/>
        <end position="1170"/>
    </location>
</feature>
<dbReference type="Pfam" id="PF25313">
    <property type="entry name" value="BRWD_AD"/>
    <property type="match status" value="1"/>
</dbReference>
<feature type="compositionally biased region" description="Basic and acidic residues" evidence="6">
    <location>
        <begin position="725"/>
        <end position="746"/>
    </location>
</feature>
<dbReference type="InterPro" id="IPR052060">
    <property type="entry name" value="Bromo_WD_repeat"/>
</dbReference>
<dbReference type="PRINTS" id="PR00503">
    <property type="entry name" value="BROMODOMAIN"/>
</dbReference>
<feature type="compositionally biased region" description="Basic and acidic residues" evidence="6">
    <location>
        <begin position="1354"/>
        <end position="1363"/>
    </location>
</feature>
<dbReference type="FunFam" id="1.20.920.10:FF:000066">
    <property type="entry name" value="Transcription initiation factor TFIID subunit 1"/>
    <property type="match status" value="1"/>
</dbReference>
<dbReference type="SMART" id="SM00297">
    <property type="entry name" value="BROMO"/>
    <property type="match status" value="2"/>
</dbReference>
<feature type="repeat" description="WD" evidence="5">
    <location>
        <begin position="361"/>
        <end position="402"/>
    </location>
</feature>
<organism>
    <name type="scientific">Pediculus humanus subsp. corporis</name>
    <name type="common">Body louse</name>
    <dbReference type="NCBI Taxonomy" id="121224"/>
    <lineage>
        <taxon>Eukaryota</taxon>
        <taxon>Metazoa</taxon>
        <taxon>Ecdysozoa</taxon>
        <taxon>Arthropoda</taxon>
        <taxon>Hexapoda</taxon>
        <taxon>Insecta</taxon>
        <taxon>Pterygota</taxon>
        <taxon>Neoptera</taxon>
        <taxon>Paraneoptera</taxon>
        <taxon>Psocodea</taxon>
        <taxon>Troctomorpha</taxon>
        <taxon>Phthiraptera</taxon>
        <taxon>Anoplura</taxon>
        <taxon>Pediculidae</taxon>
        <taxon>Pediculus</taxon>
    </lineage>
</organism>
<dbReference type="RefSeq" id="XP_002430005.1">
    <property type="nucleotide sequence ID" value="XM_002429960.1"/>
</dbReference>
<feature type="repeat" description="WD" evidence="5">
    <location>
        <begin position="173"/>
        <end position="214"/>
    </location>
</feature>
<dbReference type="OMA" id="MNRTRPR"/>
<feature type="domain" description="Bromo" evidence="7">
    <location>
        <begin position="1246"/>
        <end position="1316"/>
    </location>
</feature>
<evidence type="ECO:0000256" key="6">
    <source>
        <dbReference type="SAM" id="MobiDB-lite"/>
    </source>
</evidence>
<dbReference type="SMART" id="SM00320">
    <property type="entry name" value="WD40"/>
    <property type="match status" value="8"/>
</dbReference>
<dbReference type="Gene3D" id="2.130.10.10">
    <property type="entry name" value="YVTN repeat-like/Quinoprotein amine dehydrogenase"/>
    <property type="match status" value="3"/>
</dbReference>
<dbReference type="PROSITE" id="PS50014">
    <property type="entry name" value="BROMODOMAIN_2"/>
    <property type="match status" value="2"/>
</dbReference>
<dbReference type="InterPro" id="IPR019775">
    <property type="entry name" value="WD40_repeat_CS"/>
</dbReference>
<dbReference type="FunCoup" id="E0VV61">
    <property type="interactions" value="1853"/>
</dbReference>
<keyword evidence="3 4" id="KW-0103">Bromodomain</keyword>
<evidence type="ECO:0000313" key="8">
    <source>
        <dbReference type="EMBL" id="EEB17267.1"/>
    </source>
</evidence>
<dbReference type="GO" id="GO:0006357">
    <property type="term" value="P:regulation of transcription by RNA polymerase II"/>
    <property type="evidence" value="ECO:0007669"/>
    <property type="project" value="TreeGrafter"/>
</dbReference>
<gene>
    <name evidence="9" type="primary">8230946</name>
    <name evidence="8" type="ORF">Phum_PHUM458990</name>
</gene>
<dbReference type="InterPro" id="IPR001487">
    <property type="entry name" value="Bromodomain"/>
</dbReference>
<dbReference type="InterPro" id="IPR018359">
    <property type="entry name" value="Bromodomain_CS"/>
</dbReference>
<name>E0VV61_PEDHC</name>
<dbReference type="FunFam" id="1.20.920.10:FF:000044">
    <property type="entry name" value="Bromodomain and WD repeat domain-containing 1"/>
    <property type="match status" value="1"/>
</dbReference>
<reference evidence="8" key="1">
    <citation type="submission" date="2007-04" db="EMBL/GenBank/DDBJ databases">
        <title>Annotation of Pediculus humanus corporis strain USDA.</title>
        <authorList>
            <person name="Kirkness E."/>
            <person name="Hannick L."/>
            <person name="Hass B."/>
            <person name="Bruggner R."/>
            <person name="Lawson D."/>
            <person name="Bidwell S."/>
            <person name="Joardar V."/>
            <person name="Caler E."/>
            <person name="Walenz B."/>
            <person name="Inman J."/>
            <person name="Schobel S."/>
            <person name="Galinsky K."/>
            <person name="Amedeo P."/>
            <person name="Strausberg R."/>
        </authorList>
    </citation>
    <scope>NUCLEOTIDE SEQUENCE</scope>
    <source>
        <strain evidence="8">USDA</strain>
    </source>
</reference>
<feature type="region of interest" description="Disordered" evidence="6">
    <location>
        <begin position="1205"/>
        <end position="1228"/>
    </location>
</feature>
<feature type="compositionally biased region" description="Basic and acidic residues" evidence="6">
    <location>
        <begin position="1402"/>
        <end position="1412"/>
    </location>
</feature>
<evidence type="ECO:0000256" key="4">
    <source>
        <dbReference type="PROSITE-ProRule" id="PRU00035"/>
    </source>
</evidence>
<dbReference type="InterPro" id="IPR015943">
    <property type="entry name" value="WD40/YVTN_repeat-like_dom_sf"/>
</dbReference>
<protein>
    <submittedName>
        <fullName evidence="8 9">WD repeat domain-containing protein, putative</fullName>
    </submittedName>
</protein>
<dbReference type="PANTHER" id="PTHR16266">
    <property type="entry name" value="WD REPEAT DOMAIN 9"/>
    <property type="match status" value="1"/>
</dbReference>
<dbReference type="GO" id="GO:0007010">
    <property type="term" value="P:cytoskeleton organization"/>
    <property type="evidence" value="ECO:0007669"/>
    <property type="project" value="TreeGrafter"/>
</dbReference>
<dbReference type="SUPFAM" id="SSF50978">
    <property type="entry name" value="WD40 repeat-like"/>
    <property type="match status" value="1"/>
</dbReference>
<dbReference type="PROSITE" id="PS00678">
    <property type="entry name" value="WD_REPEATS_1"/>
    <property type="match status" value="1"/>
</dbReference>
<feature type="region of interest" description="Disordered" evidence="6">
    <location>
        <begin position="659"/>
        <end position="682"/>
    </location>
</feature>
<dbReference type="VEuPathDB" id="VectorBase:PHUM458990"/>
<dbReference type="Pfam" id="PF25437">
    <property type="entry name" value="BRWD1_N"/>
    <property type="match status" value="1"/>
</dbReference>
<dbReference type="EMBL" id="DS235803">
    <property type="protein sequence ID" value="EEB17267.1"/>
    <property type="molecule type" value="Genomic_DNA"/>
</dbReference>
<dbReference type="EnsemblMetazoa" id="PHUM458990-RA">
    <property type="protein sequence ID" value="PHUM458990-PA"/>
    <property type="gene ID" value="PHUM458990"/>
</dbReference>
<feature type="compositionally biased region" description="Basic residues" evidence="6">
    <location>
        <begin position="1468"/>
        <end position="1478"/>
    </location>
</feature>
<reference evidence="8" key="2">
    <citation type="submission" date="2007-04" db="EMBL/GenBank/DDBJ databases">
        <title>The genome of the human body louse.</title>
        <authorList>
            <consortium name="The Human Body Louse Genome Consortium"/>
            <person name="Kirkness E."/>
            <person name="Walenz B."/>
            <person name="Hass B."/>
            <person name="Bruggner R."/>
            <person name="Strausberg R."/>
        </authorList>
    </citation>
    <scope>NUCLEOTIDE SEQUENCE</scope>
    <source>
        <strain evidence="8">USDA</strain>
    </source>
</reference>
<evidence type="ECO:0000256" key="2">
    <source>
        <dbReference type="ARBA" id="ARBA00022737"/>
    </source>
</evidence>
<dbReference type="InParanoid" id="E0VV61"/>
<dbReference type="GeneID" id="8230946"/>
<dbReference type="PROSITE" id="PS00633">
    <property type="entry name" value="BROMODOMAIN_1"/>
    <property type="match status" value="1"/>
</dbReference>
<dbReference type="InterPro" id="IPR036322">
    <property type="entry name" value="WD40_repeat_dom_sf"/>
</dbReference>
<dbReference type="CDD" id="cd00200">
    <property type="entry name" value="WD40"/>
    <property type="match status" value="1"/>
</dbReference>
<feature type="repeat" description="WD" evidence="5">
    <location>
        <begin position="257"/>
        <end position="292"/>
    </location>
</feature>
<evidence type="ECO:0000313" key="9">
    <source>
        <dbReference type="EnsemblMetazoa" id="PHUM458990-PA"/>
    </source>
</evidence>
<dbReference type="InterPro" id="IPR001680">
    <property type="entry name" value="WD40_rpt"/>
</dbReference>
<feature type="repeat" description="WD" evidence="5">
    <location>
        <begin position="215"/>
        <end position="256"/>
    </location>
</feature>
<evidence type="ECO:0000256" key="5">
    <source>
        <dbReference type="PROSITE-ProRule" id="PRU00221"/>
    </source>
</evidence>
<feature type="compositionally biased region" description="Polar residues" evidence="6">
    <location>
        <begin position="1479"/>
        <end position="1493"/>
    </location>
</feature>
<dbReference type="InterPro" id="IPR036427">
    <property type="entry name" value="Bromodomain-like_sf"/>
</dbReference>
<dbReference type="SUPFAM" id="SSF47370">
    <property type="entry name" value="Bromodomain"/>
    <property type="match status" value="2"/>
</dbReference>
<feature type="compositionally biased region" description="Polar residues" evidence="6">
    <location>
        <begin position="659"/>
        <end position="670"/>
    </location>
</feature>
<feature type="repeat" description="WD" evidence="5">
    <location>
        <begin position="426"/>
        <end position="460"/>
    </location>
</feature>
<sequence length="1552" mass="175306">MEISNTDHQSFLASELYFLIAKFLSGGPCTKALEALTEELEYNKLLPPRYDWKGNKFPQSFSQLSVNYPHIGPDHLLAICNRICPILDKEFPPSVPGIVSLLGASRQSLLRISSVPHSIPVSRYSARRNGKPCSDAADFKSVHHMGRRNSGPFTRKQAMQTNFFSHLQLHNRTLGHLSAVYCLLFDRTGQFVFTGADDLLVKVWSTISGRLLATLRGASSEITDMAVNVENTLLAAGSLDRVLRVWCLQSTAPVAVLLGHTGMITGVNFCPGASGDLRYLTSTSTDGSVAFWVYNHHPIGQETTFQGRPVIYNEKMRPGGAQMICSSFSPGGSFLAAGSGDHHVRIYNMNGSEGPTRIFEIEAHSDRVDSIQWAHKGLRFVSGSKDGTALVWQFRRQKWVNLRLEMTTKLPGAPVTEEDGKLKPRVSMVCWDRSDKYIVTAVHDATFKVWDSHSGKLIHILKAHRDEVFVLEAHPFDPSIMLSAGHDGLICVWDITRGIDLMQYQNSIDGQGHGAVFDAKWSPDGTMFAATDSHGHILVFGFGSGSDKLKKLPRELFFHTDYRPLVRDANLGVLDEQTQTAPHLMPPPFLVDVDGCPYSPDLQKLVPGREDCKIEQLVPNVAFGNEGQQEVLEGLPSEPPRSNIDHMIQALVNRQYGQSNLRQSSFGSSRSVRRDGEGVRFSSGDWESGSCMTWKARTLLKPLPPRILEQTRLKLDAIAAEEMDEFNKESRLREETPPKPVLDDRPKRKGRRRGAYQTRATREENIIENSENVSLSASTSTSSMSDSFANSDLGSESDSDENSEYSDWIADHGVSLEPPKRSKRKRVPRKISPSPSPPPRRKAKDTKEPNPPPGINGVGEVPFEFQPPKWLSEVVPRKAPYYPQMGDEIMFFYQGYIYYLEAVRAKQVYKIAGRQGLSKLKLPEPVLVKVVGIKYEIRPPRLCCLRLAVLNDSGSLSDSREFFNIKYHDMPDVIDFLVLKQTYDTAIQRNWKPGDRFRCMIEDSWWEGKVVAKRPHDPAAPESPFLSFMTRWDNGEDEPMSPWDMEPPDPSHPPLEPGASVPVLPEETQALLYCPRSDEWPNGDRDATCRRIIVGLNKVMNLAIAEPFIAPVDLNHYPSYAMSVEYPIDLSTIKARLENRFYRRLTAVQFDVRYLATNAEKFNEAHSQIVKHARIITDLCMRIISDRVETDVGAVYHQLTDTYYSSPSEAESDHDIDRPGPSGSSSNKKPVFDWKVACEKLLREMWDRSDSFPFRQPVDITEHPDYLKVIECPMDLGTVKEELQAGNYHSPKDFYKDIRLIFANSKNYNTNKRSRIFSMTVRLSNMFEDRMKQIMFQWKTKRRKMALEELRSQKLKAQSKDLSRPGPSKENGFSESDIESEDPVDEHLKLSTLRNTYLKQNETSKKKLRDSDFSNSSSSEEESSDDTYKPNGTLRTRNRGKQSIQYKDHSYESSEESDGSSDSSSPIIRRRGKKRQRNSNKSDNSETSTIRQTRSSKVRKRNAIESDSPYTTNSENNEDSSSSTVGTPSYTVSSRGRVRKLTERARALLNKD</sequence>
<dbReference type="CDD" id="cd05529">
    <property type="entry name" value="Bromo_WDR9_I_like"/>
    <property type="match status" value="1"/>
</dbReference>
<dbReference type="eggNOG" id="KOG0644">
    <property type="taxonomic scope" value="Eukaryota"/>
</dbReference>
<feature type="region of interest" description="Disordered" evidence="6">
    <location>
        <begin position="1354"/>
        <end position="1538"/>
    </location>
</feature>
<keyword evidence="2" id="KW-0677">Repeat</keyword>
<dbReference type="PROSITE" id="PS50082">
    <property type="entry name" value="WD_REPEATS_2"/>
    <property type="match status" value="6"/>
</dbReference>
<dbReference type="PROSITE" id="PS50294">
    <property type="entry name" value="WD_REPEATS_REGION"/>
    <property type="match status" value="4"/>
</dbReference>
<feature type="compositionally biased region" description="Low complexity" evidence="6">
    <location>
        <begin position="1511"/>
        <end position="1524"/>
    </location>
</feature>
<proteinExistence type="predicted"/>
<dbReference type="GO" id="GO:0005634">
    <property type="term" value="C:nucleus"/>
    <property type="evidence" value="ECO:0007669"/>
    <property type="project" value="TreeGrafter"/>
</dbReference>
<feature type="compositionally biased region" description="Low complexity" evidence="6">
    <location>
        <begin position="767"/>
        <end position="794"/>
    </location>
</feature>
<dbReference type="CTD" id="8230946"/>
<dbReference type="PANTHER" id="PTHR16266:SF17">
    <property type="entry name" value="BRWD3"/>
    <property type="match status" value="1"/>
</dbReference>
<dbReference type="Proteomes" id="UP000009046">
    <property type="component" value="Unassembled WGS sequence"/>
</dbReference>
<dbReference type="Gene3D" id="1.20.920.10">
    <property type="entry name" value="Bromodomain-like"/>
    <property type="match status" value="2"/>
</dbReference>
<dbReference type="EMBL" id="AAZO01005578">
    <property type="status" value="NOT_ANNOTATED_CDS"/>
    <property type="molecule type" value="Genomic_DNA"/>
</dbReference>
<dbReference type="STRING" id="121224.E0VV61"/>
<keyword evidence="1 5" id="KW-0853">WD repeat</keyword>
<evidence type="ECO:0000256" key="1">
    <source>
        <dbReference type="ARBA" id="ARBA00022574"/>
    </source>
</evidence>
<dbReference type="OrthoDB" id="10265743at2759"/>
<dbReference type="Pfam" id="PF00439">
    <property type="entry name" value="Bromodomain"/>
    <property type="match status" value="2"/>
</dbReference>
<keyword evidence="10" id="KW-1185">Reference proteome</keyword>
<dbReference type="FunFam" id="2.130.10.10:FF:000997">
    <property type="entry name" value="AGAP002030-PA-like protein"/>
    <property type="match status" value="1"/>
</dbReference>